<comment type="caution">
    <text evidence="3">The sequence shown here is derived from an EMBL/GenBank/DDBJ whole genome shotgun (WGS) entry which is preliminary data.</text>
</comment>
<sequence length="272" mass="28488">MKLSALLAAGLPFGMTTFAAEKSGHAEAELIAGVTSYQPGKPVPVGIKLKIEPGWHSYWVNPGVGGMPLSAKWTLPAGWTAGELQAPVPKRFMTGDLPGFGYEGEAVYRVDLTPPAGATGEAELKVALSWLTCNESACVPGDAEVSVNLPAGDGAASKDAAVLAAAEKKIPAPVKDLVMSVTEESDKMVVITLQAHLSIIGKFDPVGSSLFPATPEVIEAGEKPVFVKTGADNWTAKAKKNEYAEGPATLLDIVLTGGKLERPLIVSWRKEK</sequence>
<dbReference type="Proteomes" id="UP001320876">
    <property type="component" value="Unassembled WGS sequence"/>
</dbReference>
<dbReference type="InterPro" id="IPR028250">
    <property type="entry name" value="DsbDN"/>
</dbReference>
<gene>
    <name evidence="3" type="ORF">OKA05_15635</name>
</gene>
<feature type="domain" description="Thiol:disulfide interchange protein DsbD N-terminal" evidence="2">
    <location>
        <begin position="37"/>
        <end position="146"/>
    </location>
</feature>
<proteinExistence type="predicted"/>
<dbReference type="RefSeq" id="WP_264488105.1">
    <property type="nucleotide sequence ID" value="NZ_JAPDDT010000006.1"/>
</dbReference>
<evidence type="ECO:0000313" key="3">
    <source>
        <dbReference type="EMBL" id="MCW1923999.1"/>
    </source>
</evidence>
<name>A0ABT3GKF3_9BACT</name>
<evidence type="ECO:0000313" key="4">
    <source>
        <dbReference type="Proteomes" id="UP001320876"/>
    </source>
</evidence>
<feature type="chain" id="PRO_5046901069" evidence="1">
    <location>
        <begin position="20"/>
        <end position="272"/>
    </location>
</feature>
<protein>
    <submittedName>
        <fullName evidence="3">Protein-disulfide reductase DsbD family protein</fullName>
    </submittedName>
</protein>
<accession>A0ABT3GKF3</accession>
<reference evidence="3 4" key="1">
    <citation type="submission" date="2022-10" db="EMBL/GenBank/DDBJ databases">
        <title>Luteolibacter arcticus strain CCTCC AB 2014275, whole genome shotgun sequencing project.</title>
        <authorList>
            <person name="Zhao G."/>
            <person name="Shen L."/>
        </authorList>
    </citation>
    <scope>NUCLEOTIDE SEQUENCE [LARGE SCALE GENOMIC DNA]</scope>
    <source>
        <strain evidence="3 4">CCTCC AB 2014275</strain>
    </source>
</reference>
<evidence type="ECO:0000256" key="1">
    <source>
        <dbReference type="SAM" id="SignalP"/>
    </source>
</evidence>
<evidence type="ECO:0000259" key="2">
    <source>
        <dbReference type="Pfam" id="PF11412"/>
    </source>
</evidence>
<keyword evidence="4" id="KW-1185">Reference proteome</keyword>
<feature type="signal peptide" evidence="1">
    <location>
        <begin position="1"/>
        <end position="19"/>
    </location>
</feature>
<dbReference type="EMBL" id="JAPDDT010000006">
    <property type="protein sequence ID" value="MCW1923999.1"/>
    <property type="molecule type" value="Genomic_DNA"/>
</dbReference>
<keyword evidence="1" id="KW-0732">Signal</keyword>
<organism evidence="3 4">
    <name type="scientific">Luteolibacter arcticus</name>
    <dbReference type="NCBI Taxonomy" id="1581411"/>
    <lineage>
        <taxon>Bacteria</taxon>
        <taxon>Pseudomonadati</taxon>
        <taxon>Verrucomicrobiota</taxon>
        <taxon>Verrucomicrobiia</taxon>
        <taxon>Verrucomicrobiales</taxon>
        <taxon>Verrucomicrobiaceae</taxon>
        <taxon>Luteolibacter</taxon>
    </lineage>
</organism>
<dbReference type="Pfam" id="PF11412">
    <property type="entry name" value="DsbD_N"/>
    <property type="match status" value="1"/>
</dbReference>